<dbReference type="PANTHER" id="PTHR24171">
    <property type="entry name" value="ANKYRIN REPEAT DOMAIN-CONTAINING PROTEIN 39-RELATED"/>
    <property type="match status" value="1"/>
</dbReference>
<dbReference type="SMART" id="SM00248">
    <property type="entry name" value="ANK"/>
    <property type="match status" value="2"/>
</dbReference>
<dbReference type="InterPro" id="IPR036770">
    <property type="entry name" value="Ankyrin_rpt-contain_sf"/>
</dbReference>
<dbReference type="GO" id="GO:0004842">
    <property type="term" value="F:ubiquitin-protein transferase activity"/>
    <property type="evidence" value="ECO:0007669"/>
    <property type="project" value="TreeGrafter"/>
</dbReference>
<dbReference type="InterPro" id="IPR002110">
    <property type="entry name" value="Ankyrin_rpt"/>
</dbReference>
<reference evidence="4" key="1">
    <citation type="submission" date="2020-10" db="EMBL/GenBank/DDBJ databases">
        <title>Unveiling of a novel bifunctional photoreceptor, Dualchrome1, isolated from a cosmopolitan green alga.</title>
        <authorList>
            <person name="Suzuki S."/>
            <person name="Kawachi M."/>
        </authorList>
    </citation>
    <scope>NUCLEOTIDE SEQUENCE</scope>
    <source>
        <strain evidence="4">NIES 2893</strain>
    </source>
</reference>
<keyword evidence="5" id="KW-1185">Reference proteome</keyword>
<dbReference type="PANTHER" id="PTHR24171:SF8">
    <property type="entry name" value="BRCA1-ASSOCIATED RING DOMAIN PROTEIN 1"/>
    <property type="match status" value="1"/>
</dbReference>
<gene>
    <name evidence="4" type="ORF">PPROV_000139900</name>
</gene>
<evidence type="ECO:0000256" key="3">
    <source>
        <dbReference type="PROSITE-ProRule" id="PRU00023"/>
    </source>
</evidence>
<dbReference type="PROSITE" id="PS50297">
    <property type="entry name" value="ANK_REP_REGION"/>
    <property type="match status" value="2"/>
</dbReference>
<organism evidence="4 5">
    <name type="scientific">Pycnococcus provasolii</name>
    <dbReference type="NCBI Taxonomy" id="41880"/>
    <lineage>
        <taxon>Eukaryota</taxon>
        <taxon>Viridiplantae</taxon>
        <taxon>Chlorophyta</taxon>
        <taxon>Pseudoscourfieldiophyceae</taxon>
        <taxon>Pseudoscourfieldiales</taxon>
        <taxon>Pycnococcaceae</taxon>
        <taxon>Pycnococcus</taxon>
    </lineage>
</organism>
<sequence length="304" mass="30894">MAPSSSAAASRVLAILLDTSLTPLDCLTLVSSELVSAASPELSLDVEINQTTPLIAAASAGHGPDLVTSLLSQNYCSANFVTSTGNTALRAATTLGDGDVMKALIQGGASVDLETSRGTCLIAACALTSNVDDEEGAAAGSEVDVALQADVDHARHQGDAAAAALLLGFGADPNKEIRSGMTALHAAVKARNLSAAKVLLERGADARRPNADGISALDLCEKTADVAMASVLCTLTLASDSEAALAASKAREADARRAADAEHEAALAEVKASSEIATKEVNAKVAALRAETEQLRARFMKRGS</sequence>
<keyword evidence="1" id="KW-0677">Repeat</keyword>
<keyword evidence="2 3" id="KW-0040">ANK repeat</keyword>
<evidence type="ECO:0000256" key="1">
    <source>
        <dbReference type="ARBA" id="ARBA00022737"/>
    </source>
</evidence>
<dbReference type="Pfam" id="PF13857">
    <property type="entry name" value="Ank_5"/>
    <property type="match status" value="1"/>
</dbReference>
<evidence type="ECO:0000313" key="4">
    <source>
        <dbReference type="EMBL" id="GHP02643.1"/>
    </source>
</evidence>
<dbReference type="Gene3D" id="1.25.40.20">
    <property type="entry name" value="Ankyrin repeat-containing domain"/>
    <property type="match status" value="2"/>
</dbReference>
<name>A0A830H8H0_9CHLO</name>
<accession>A0A830H8H0</accession>
<dbReference type="PROSITE" id="PS50088">
    <property type="entry name" value="ANK_REPEAT"/>
    <property type="match status" value="2"/>
</dbReference>
<evidence type="ECO:0000256" key="2">
    <source>
        <dbReference type="ARBA" id="ARBA00023043"/>
    </source>
</evidence>
<dbReference type="Pfam" id="PF12796">
    <property type="entry name" value="Ank_2"/>
    <property type="match status" value="1"/>
</dbReference>
<dbReference type="GO" id="GO:0085020">
    <property type="term" value="P:protein K6-linked ubiquitination"/>
    <property type="evidence" value="ECO:0007669"/>
    <property type="project" value="TreeGrafter"/>
</dbReference>
<feature type="repeat" description="ANK" evidence="3">
    <location>
        <begin position="179"/>
        <end position="211"/>
    </location>
</feature>
<dbReference type="EMBL" id="BNJQ01000003">
    <property type="protein sequence ID" value="GHP02643.1"/>
    <property type="molecule type" value="Genomic_DNA"/>
</dbReference>
<proteinExistence type="predicted"/>
<dbReference type="OrthoDB" id="194358at2759"/>
<dbReference type="AlphaFoldDB" id="A0A830H8H0"/>
<comment type="caution">
    <text evidence="4">The sequence shown here is derived from an EMBL/GenBank/DDBJ whole genome shotgun (WGS) entry which is preliminary data.</text>
</comment>
<evidence type="ECO:0000313" key="5">
    <source>
        <dbReference type="Proteomes" id="UP000660262"/>
    </source>
</evidence>
<dbReference type="Proteomes" id="UP000660262">
    <property type="component" value="Unassembled WGS sequence"/>
</dbReference>
<dbReference type="SUPFAM" id="SSF48403">
    <property type="entry name" value="Ankyrin repeat"/>
    <property type="match status" value="1"/>
</dbReference>
<feature type="repeat" description="ANK" evidence="3">
    <location>
        <begin position="84"/>
        <end position="116"/>
    </location>
</feature>
<protein>
    <submittedName>
        <fullName evidence="4">Uncharacterized protein</fullName>
    </submittedName>
</protein>